<reference evidence="3" key="2">
    <citation type="submission" date="2015-01" db="EMBL/GenBank/DDBJ databases">
        <title>Evolutionary Origins and Diversification of the Mycorrhizal Mutualists.</title>
        <authorList>
            <consortium name="DOE Joint Genome Institute"/>
            <consortium name="Mycorrhizal Genomics Consortium"/>
            <person name="Kohler A."/>
            <person name="Kuo A."/>
            <person name="Nagy L.G."/>
            <person name="Floudas D."/>
            <person name="Copeland A."/>
            <person name="Barry K.W."/>
            <person name="Cichocki N."/>
            <person name="Veneault-Fourrey C."/>
            <person name="LaButti K."/>
            <person name="Lindquist E.A."/>
            <person name="Lipzen A."/>
            <person name="Lundell T."/>
            <person name="Morin E."/>
            <person name="Murat C."/>
            <person name="Riley R."/>
            <person name="Ohm R."/>
            <person name="Sun H."/>
            <person name="Tunlid A."/>
            <person name="Henrissat B."/>
            <person name="Grigoriev I.V."/>
            <person name="Hibbett D.S."/>
            <person name="Martin F."/>
        </authorList>
    </citation>
    <scope>NUCLEOTIDE SEQUENCE [LARGE SCALE GENOMIC DNA]</scope>
    <source>
        <strain evidence="3">Marx 270</strain>
    </source>
</reference>
<sequence>MSKHSALHLEHEPSAKRIKRESPLEETWKPASANTSPSKASSVAWTPQYHGKYREVNSSAGKSRMVHQLASLVFTIPFNLRDPREGSAYPPEGTKAWGYLCKVPNVKSAKHGETRAALFFVPVFSHITREIKQSVHGIRVSEQITSSCNVCTILEDAFEDADDESVVNTRSVVSGLLRGATFVCYNCQNGINIIIPVLLDK</sequence>
<evidence type="ECO:0000313" key="3">
    <source>
        <dbReference type="Proteomes" id="UP000054217"/>
    </source>
</evidence>
<name>A0A0C3P4F4_PISTI</name>
<accession>A0A0C3P4F4</accession>
<dbReference type="OrthoDB" id="107110at2759"/>
<keyword evidence="3" id="KW-1185">Reference proteome</keyword>
<reference evidence="2 3" key="1">
    <citation type="submission" date="2014-04" db="EMBL/GenBank/DDBJ databases">
        <authorList>
            <consortium name="DOE Joint Genome Institute"/>
            <person name="Kuo A."/>
            <person name="Kohler A."/>
            <person name="Costa M.D."/>
            <person name="Nagy L.G."/>
            <person name="Floudas D."/>
            <person name="Copeland A."/>
            <person name="Barry K.W."/>
            <person name="Cichocki N."/>
            <person name="Veneault-Fourrey C."/>
            <person name="LaButti K."/>
            <person name="Lindquist E.A."/>
            <person name="Lipzen A."/>
            <person name="Lundell T."/>
            <person name="Morin E."/>
            <person name="Murat C."/>
            <person name="Sun H."/>
            <person name="Tunlid A."/>
            <person name="Henrissat B."/>
            <person name="Grigoriev I.V."/>
            <person name="Hibbett D.S."/>
            <person name="Martin F."/>
            <person name="Nordberg H.P."/>
            <person name="Cantor M.N."/>
            <person name="Hua S.X."/>
        </authorList>
    </citation>
    <scope>NUCLEOTIDE SEQUENCE [LARGE SCALE GENOMIC DNA]</scope>
    <source>
        <strain evidence="2 3">Marx 270</strain>
    </source>
</reference>
<feature type="compositionally biased region" description="Basic and acidic residues" evidence="1">
    <location>
        <begin position="7"/>
        <end position="28"/>
    </location>
</feature>
<feature type="region of interest" description="Disordered" evidence="1">
    <location>
        <begin position="1"/>
        <end position="43"/>
    </location>
</feature>
<evidence type="ECO:0000256" key="1">
    <source>
        <dbReference type="SAM" id="MobiDB-lite"/>
    </source>
</evidence>
<dbReference type="EMBL" id="KN831958">
    <property type="protein sequence ID" value="KIO07920.1"/>
    <property type="molecule type" value="Genomic_DNA"/>
</dbReference>
<feature type="compositionally biased region" description="Polar residues" evidence="1">
    <location>
        <begin position="32"/>
        <end position="43"/>
    </location>
</feature>
<protein>
    <submittedName>
        <fullName evidence="2">Uncharacterized protein</fullName>
    </submittedName>
</protein>
<dbReference type="HOGENOM" id="CLU_1360910_0_0_1"/>
<organism evidence="2 3">
    <name type="scientific">Pisolithus tinctorius Marx 270</name>
    <dbReference type="NCBI Taxonomy" id="870435"/>
    <lineage>
        <taxon>Eukaryota</taxon>
        <taxon>Fungi</taxon>
        <taxon>Dikarya</taxon>
        <taxon>Basidiomycota</taxon>
        <taxon>Agaricomycotina</taxon>
        <taxon>Agaricomycetes</taxon>
        <taxon>Agaricomycetidae</taxon>
        <taxon>Boletales</taxon>
        <taxon>Sclerodermatineae</taxon>
        <taxon>Pisolithaceae</taxon>
        <taxon>Pisolithus</taxon>
    </lineage>
</organism>
<dbReference type="InParanoid" id="A0A0C3P4F4"/>
<dbReference type="Proteomes" id="UP000054217">
    <property type="component" value="Unassembled WGS sequence"/>
</dbReference>
<gene>
    <name evidence="2" type="ORF">M404DRAFT_23195</name>
</gene>
<evidence type="ECO:0000313" key="2">
    <source>
        <dbReference type="EMBL" id="KIO07920.1"/>
    </source>
</evidence>
<proteinExistence type="predicted"/>
<dbReference type="AlphaFoldDB" id="A0A0C3P4F4"/>